<keyword evidence="1" id="KW-0472">Membrane</keyword>
<name>A0A2W5NI84_9SPHN</name>
<dbReference type="AlphaFoldDB" id="A0A2W5NI84"/>
<evidence type="ECO:0000313" key="3">
    <source>
        <dbReference type="Proteomes" id="UP000249082"/>
    </source>
</evidence>
<dbReference type="EMBL" id="QFPX01000017">
    <property type="protein sequence ID" value="PZQ53191.1"/>
    <property type="molecule type" value="Genomic_DNA"/>
</dbReference>
<evidence type="ECO:0000256" key="1">
    <source>
        <dbReference type="SAM" id="Phobius"/>
    </source>
</evidence>
<feature type="transmembrane region" description="Helical" evidence="1">
    <location>
        <begin position="129"/>
        <end position="148"/>
    </location>
</feature>
<feature type="transmembrane region" description="Helical" evidence="1">
    <location>
        <begin position="206"/>
        <end position="228"/>
    </location>
</feature>
<dbReference type="Proteomes" id="UP000249082">
    <property type="component" value="Unassembled WGS sequence"/>
</dbReference>
<organism evidence="2 3">
    <name type="scientific">Novosphingobium pentaromativorans</name>
    <dbReference type="NCBI Taxonomy" id="205844"/>
    <lineage>
        <taxon>Bacteria</taxon>
        <taxon>Pseudomonadati</taxon>
        <taxon>Pseudomonadota</taxon>
        <taxon>Alphaproteobacteria</taxon>
        <taxon>Sphingomonadales</taxon>
        <taxon>Sphingomonadaceae</taxon>
        <taxon>Novosphingobium</taxon>
    </lineage>
</organism>
<feature type="transmembrane region" description="Helical" evidence="1">
    <location>
        <begin position="169"/>
        <end position="186"/>
    </location>
</feature>
<keyword evidence="1" id="KW-0812">Transmembrane</keyword>
<comment type="caution">
    <text evidence="2">The sequence shown here is derived from an EMBL/GenBank/DDBJ whole genome shotgun (WGS) entry which is preliminary data.</text>
</comment>
<proteinExistence type="predicted"/>
<accession>A0A2W5NI84</accession>
<keyword evidence="1" id="KW-1133">Transmembrane helix</keyword>
<feature type="transmembrane region" description="Helical" evidence="1">
    <location>
        <begin position="103"/>
        <end position="123"/>
    </location>
</feature>
<feature type="transmembrane region" description="Helical" evidence="1">
    <location>
        <begin position="65"/>
        <end position="83"/>
    </location>
</feature>
<evidence type="ECO:0000313" key="2">
    <source>
        <dbReference type="EMBL" id="PZQ53191.1"/>
    </source>
</evidence>
<reference evidence="2 3" key="1">
    <citation type="submission" date="2017-08" db="EMBL/GenBank/DDBJ databases">
        <title>Infants hospitalized years apart are colonized by the same room-sourced microbial strains.</title>
        <authorList>
            <person name="Brooks B."/>
            <person name="Olm M.R."/>
            <person name="Firek B.A."/>
            <person name="Baker R."/>
            <person name="Thomas B.C."/>
            <person name="Morowitz M.J."/>
            <person name="Banfield J.F."/>
        </authorList>
    </citation>
    <scope>NUCLEOTIDE SEQUENCE [LARGE SCALE GENOMIC DNA]</scope>
    <source>
        <strain evidence="2">S2_005_002_R2_33</strain>
    </source>
</reference>
<protein>
    <submittedName>
        <fullName evidence="2">Uncharacterized protein</fullName>
    </submittedName>
</protein>
<sequence>MGGEVRAFLASLRDGVRLWKLAPIIPALAVLPEFAQHVVEIRLGMFASHDAFAAFGSAPARMSLGAIKMAGFLIAILLAARFWANRAEGARFWSLAGIGWKQVLLGFAVQVLCSIPGLFAFRLPPAGQFALSASLFVASLPGLVLMIGGLLGDRTSGLKDAYRNGWGQALRMALFTGPVFALLQQLHHGNHVFALGKPLAVVWGLMTWDALLVGLIATMVGTGLYYGYRGGRFLSSSLQA</sequence>
<gene>
    <name evidence="2" type="ORF">DI555_17060</name>
</gene>